<sequence>MGKQGGGKHRKLENLGKGKITPVQIAFIVDRYLANHHFTATLAAFRSETSDLFAKTKVKEVPKGLMGLDEMLDEYISLKEQRVALDEERRRVEIALQGMQEVLRVYHSAGPAHLPPQPLLPSQFVAVPLTPILPALYSGTSGSPAVNGTPVMKYAQTSIKLPHKSEANNSSLMPNSSNGRKRKALKLSSSNGSKRKALKSSTNFPLEPKKQRTQSPAASSATGDVALLSQETVAMRTLKKVDISASESTPTNFLTNKPPVRGLSVGKGLFNQPSDCQIDSSPRTPPQALQSQAHDSDSPLDITPLQITDGCCAVERSYHISSPYNLNSKSKRGHIKGKLDFDNPDIETSSEEPVAVDSLTPSTEQEMSGNFELDLPDLDILNGDFSFSELLADINLDSDGHPSFAHSVLSHEDDAGNGCLKSDQFDWSSVMPIEVVSDNDANVQGKASCMVNPSAPLRPISRKTRLLLH</sequence>
<accession>A0AAV8RU63</accession>
<evidence type="ECO:0000313" key="3">
    <source>
        <dbReference type="Proteomes" id="UP001222027"/>
    </source>
</evidence>
<keyword evidence="3" id="KW-1185">Reference proteome</keyword>
<evidence type="ECO:0000313" key="2">
    <source>
        <dbReference type="EMBL" id="KAJ8511473.1"/>
    </source>
</evidence>
<dbReference type="EMBL" id="JAQQAF010000001">
    <property type="protein sequence ID" value="KAJ8511473.1"/>
    <property type="molecule type" value="Genomic_DNA"/>
</dbReference>
<dbReference type="PANTHER" id="PTHR35117">
    <property type="entry name" value="MYOSIN-M HEAVY PROTEIN"/>
    <property type="match status" value="1"/>
</dbReference>
<dbReference type="AlphaFoldDB" id="A0AAV8RU63"/>
<comment type="caution">
    <text evidence="2">The sequence shown here is derived from an EMBL/GenBank/DDBJ whole genome shotgun (WGS) entry which is preliminary data.</text>
</comment>
<feature type="compositionally biased region" description="Polar residues" evidence="1">
    <location>
        <begin position="167"/>
        <end position="178"/>
    </location>
</feature>
<feature type="compositionally biased region" description="Polar residues" evidence="1">
    <location>
        <begin position="245"/>
        <end position="255"/>
    </location>
</feature>
<dbReference type="Proteomes" id="UP001222027">
    <property type="component" value="Unassembled WGS sequence"/>
</dbReference>
<feature type="compositionally biased region" description="Polar residues" evidence="1">
    <location>
        <begin position="271"/>
        <end position="293"/>
    </location>
</feature>
<feature type="compositionally biased region" description="Polar residues" evidence="1">
    <location>
        <begin position="213"/>
        <end position="222"/>
    </location>
</feature>
<evidence type="ECO:0000256" key="1">
    <source>
        <dbReference type="SAM" id="MobiDB-lite"/>
    </source>
</evidence>
<evidence type="ECO:0008006" key="4">
    <source>
        <dbReference type="Google" id="ProtNLM"/>
    </source>
</evidence>
<proteinExistence type="predicted"/>
<dbReference type="PANTHER" id="PTHR35117:SF1">
    <property type="entry name" value="MYOSIN-M HEAVY PROTEIN"/>
    <property type="match status" value="1"/>
</dbReference>
<reference evidence="2 3" key="1">
    <citation type="submission" date="2022-12" db="EMBL/GenBank/DDBJ databases">
        <title>Chromosome-scale assembly of the Ensete ventricosum genome.</title>
        <authorList>
            <person name="Dussert Y."/>
            <person name="Stocks J."/>
            <person name="Wendawek A."/>
            <person name="Woldeyes F."/>
            <person name="Nichols R.A."/>
            <person name="Borrell J.S."/>
        </authorList>
    </citation>
    <scope>NUCLEOTIDE SEQUENCE [LARGE SCALE GENOMIC DNA]</scope>
    <source>
        <strain evidence="3">cv. Maze</strain>
        <tissue evidence="2">Seeds</tissue>
    </source>
</reference>
<name>A0AAV8RU63_ENSVE</name>
<feature type="region of interest" description="Disordered" evidence="1">
    <location>
        <begin position="244"/>
        <end position="302"/>
    </location>
</feature>
<feature type="region of interest" description="Disordered" evidence="1">
    <location>
        <begin position="161"/>
        <end position="223"/>
    </location>
</feature>
<organism evidence="2 3">
    <name type="scientific">Ensete ventricosum</name>
    <name type="common">Abyssinian banana</name>
    <name type="synonym">Musa ensete</name>
    <dbReference type="NCBI Taxonomy" id="4639"/>
    <lineage>
        <taxon>Eukaryota</taxon>
        <taxon>Viridiplantae</taxon>
        <taxon>Streptophyta</taxon>
        <taxon>Embryophyta</taxon>
        <taxon>Tracheophyta</taxon>
        <taxon>Spermatophyta</taxon>
        <taxon>Magnoliopsida</taxon>
        <taxon>Liliopsida</taxon>
        <taxon>Zingiberales</taxon>
        <taxon>Musaceae</taxon>
        <taxon>Ensete</taxon>
    </lineage>
</organism>
<gene>
    <name evidence="2" type="ORF">OPV22_001907</name>
</gene>
<protein>
    <recommendedName>
        <fullName evidence="4">LisH domain-containing protein</fullName>
    </recommendedName>
</protein>